<dbReference type="InterPro" id="IPR011051">
    <property type="entry name" value="RmlC_Cupin_sf"/>
</dbReference>
<name>A0ABS4G8I1_9CLOT</name>
<dbReference type="SUPFAM" id="SSF51182">
    <property type="entry name" value="RmlC-like cupins"/>
    <property type="match status" value="1"/>
</dbReference>
<organism evidence="1 2">
    <name type="scientific">Youngiibacter multivorans</name>
    <dbReference type="NCBI Taxonomy" id="937251"/>
    <lineage>
        <taxon>Bacteria</taxon>
        <taxon>Bacillati</taxon>
        <taxon>Bacillota</taxon>
        <taxon>Clostridia</taxon>
        <taxon>Eubacteriales</taxon>
        <taxon>Clostridiaceae</taxon>
        <taxon>Youngiibacter</taxon>
    </lineage>
</organism>
<reference evidence="1 2" key="1">
    <citation type="submission" date="2021-03" db="EMBL/GenBank/DDBJ databases">
        <title>Genomic Encyclopedia of Type Strains, Phase IV (KMG-IV): sequencing the most valuable type-strain genomes for metagenomic binning, comparative biology and taxonomic classification.</title>
        <authorList>
            <person name="Goeker M."/>
        </authorList>
    </citation>
    <scope>NUCLEOTIDE SEQUENCE [LARGE SCALE GENOMIC DNA]</scope>
    <source>
        <strain evidence="1 2">DSM 6139</strain>
    </source>
</reference>
<evidence type="ECO:0000313" key="2">
    <source>
        <dbReference type="Proteomes" id="UP001519271"/>
    </source>
</evidence>
<keyword evidence="2" id="KW-1185">Reference proteome</keyword>
<gene>
    <name evidence="1" type="ORF">J2Z34_003346</name>
</gene>
<dbReference type="PANTHER" id="PTHR43698:SF1">
    <property type="entry name" value="BLL4564 PROTEIN"/>
    <property type="match status" value="1"/>
</dbReference>
<dbReference type="Gene3D" id="2.60.120.10">
    <property type="entry name" value="Jelly Rolls"/>
    <property type="match status" value="1"/>
</dbReference>
<dbReference type="PANTHER" id="PTHR43698">
    <property type="entry name" value="RIBD C-TERMINAL DOMAIN CONTAINING PROTEIN"/>
    <property type="match status" value="1"/>
</dbReference>
<proteinExistence type="predicted"/>
<dbReference type="EMBL" id="JAGGKC010000043">
    <property type="protein sequence ID" value="MBP1920829.1"/>
    <property type="molecule type" value="Genomic_DNA"/>
</dbReference>
<protein>
    <submittedName>
        <fullName evidence="1">Quercetin dioxygenase-like cupin family protein</fullName>
    </submittedName>
</protein>
<comment type="caution">
    <text evidence="1">The sequence shown here is derived from an EMBL/GenBank/DDBJ whole genome shotgun (WGS) entry which is preliminary data.</text>
</comment>
<dbReference type="RefSeq" id="WP_425348059.1">
    <property type="nucleotide sequence ID" value="NZ_JAGGKC010000043.1"/>
</dbReference>
<dbReference type="Proteomes" id="UP001519271">
    <property type="component" value="Unassembled WGS sequence"/>
</dbReference>
<accession>A0ABS4G8I1</accession>
<evidence type="ECO:0000313" key="1">
    <source>
        <dbReference type="EMBL" id="MBP1920829.1"/>
    </source>
</evidence>
<dbReference type="InterPro" id="IPR014710">
    <property type="entry name" value="RmlC-like_jellyroll"/>
</dbReference>
<sequence length="47" mass="5250">MIPSNTKHWHGAAKDSWLVHISIETNITAGSAEWLEAVSVDEYNKLV</sequence>